<dbReference type="AlphaFoldDB" id="A0A6A6WTV8"/>
<feature type="compositionally biased region" description="Basic and acidic residues" evidence="1">
    <location>
        <begin position="31"/>
        <end position="45"/>
    </location>
</feature>
<feature type="region of interest" description="Disordered" evidence="1">
    <location>
        <begin position="1"/>
        <end position="45"/>
    </location>
</feature>
<dbReference type="Proteomes" id="UP000799757">
    <property type="component" value="Unassembled WGS sequence"/>
</dbReference>
<reference evidence="2" key="1">
    <citation type="journal article" date="2020" name="Stud. Mycol.">
        <title>101 Dothideomycetes genomes: a test case for predicting lifestyles and emergence of pathogens.</title>
        <authorList>
            <person name="Haridas S."/>
            <person name="Albert R."/>
            <person name="Binder M."/>
            <person name="Bloem J."/>
            <person name="Labutti K."/>
            <person name="Salamov A."/>
            <person name="Andreopoulos B."/>
            <person name="Baker S."/>
            <person name="Barry K."/>
            <person name="Bills G."/>
            <person name="Bluhm B."/>
            <person name="Cannon C."/>
            <person name="Castanera R."/>
            <person name="Culley D."/>
            <person name="Daum C."/>
            <person name="Ezra D."/>
            <person name="Gonzalez J."/>
            <person name="Henrissat B."/>
            <person name="Kuo A."/>
            <person name="Liang C."/>
            <person name="Lipzen A."/>
            <person name="Lutzoni F."/>
            <person name="Magnuson J."/>
            <person name="Mondo S."/>
            <person name="Nolan M."/>
            <person name="Ohm R."/>
            <person name="Pangilinan J."/>
            <person name="Park H.-J."/>
            <person name="Ramirez L."/>
            <person name="Alfaro M."/>
            <person name="Sun H."/>
            <person name="Tritt A."/>
            <person name="Yoshinaga Y."/>
            <person name="Zwiers L.-H."/>
            <person name="Turgeon B."/>
            <person name="Goodwin S."/>
            <person name="Spatafora J."/>
            <person name="Crous P."/>
            <person name="Grigoriev I."/>
        </authorList>
    </citation>
    <scope>NUCLEOTIDE SEQUENCE</scope>
    <source>
        <strain evidence="2">CBS 109.77</strain>
    </source>
</reference>
<feature type="compositionally biased region" description="Polar residues" evidence="1">
    <location>
        <begin position="14"/>
        <end position="25"/>
    </location>
</feature>
<dbReference type="EMBL" id="MU002296">
    <property type="protein sequence ID" value="KAF2787630.1"/>
    <property type="molecule type" value="Genomic_DNA"/>
</dbReference>
<keyword evidence="3" id="KW-1185">Reference proteome</keyword>
<evidence type="ECO:0000256" key="1">
    <source>
        <dbReference type="SAM" id="MobiDB-lite"/>
    </source>
</evidence>
<accession>A0A6A6WTV8</accession>
<sequence length="290" mass="33438">MSSNEHEGVVSEFKASNLQPANTSSNEDDDVIPHQHWQDSLEEDQKRNYEDWEKYVKDKKSGDGVEKVPWIKEVNEHGFFLDENGEWFSDIGYLPSTGEVEVIYNLDEDLTATGPMPFDKKGRTLPCYEAIFEKSRRDIVARMEQEYFNEEILVPATPGNEWNPILIQRRKDVPGDPIIMLVAKHEDNLGGSVKLDKLLVARLQDLAKRSYAYPRHQPCFAHPQGSGFNWSFYSGERSRRAPRYAYVADVPAEFLKPETQIQNPFRPSDRDPRDDKLISPVIARIRRLAI</sequence>
<evidence type="ECO:0000313" key="3">
    <source>
        <dbReference type="Proteomes" id="UP000799757"/>
    </source>
</evidence>
<protein>
    <submittedName>
        <fullName evidence="2">Uncharacterized protein</fullName>
    </submittedName>
</protein>
<proteinExistence type="predicted"/>
<evidence type="ECO:0000313" key="2">
    <source>
        <dbReference type="EMBL" id="KAF2787630.1"/>
    </source>
</evidence>
<organism evidence="2 3">
    <name type="scientific">Melanomma pulvis-pyrius CBS 109.77</name>
    <dbReference type="NCBI Taxonomy" id="1314802"/>
    <lineage>
        <taxon>Eukaryota</taxon>
        <taxon>Fungi</taxon>
        <taxon>Dikarya</taxon>
        <taxon>Ascomycota</taxon>
        <taxon>Pezizomycotina</taxon>
        <taxon>Dothideomycetes</taxon>
        <taxon>Pleosporomycetidae</taxon>
        <taxon>Pleosporales</taxon>
        <taxon>Melanommataceae</taxon>
        <taxon>Melanomma</taxon>
    </lineage>
</organism>
<name>A0A6A6WTV8_9PLEO</name>
<gene>
    <name evidence="2" type="ORF">K505DRAFT_342782</name>
</gene>